<keyword evidence="1" id="KW-0614">Plasmid</keyword>
<dbReference type="EMBL" id="CP032092">
    <property type="protein sequence ID" value="AXV67767.1"/>
    <property type="molecule type" value="Genomic_DNA"/>
</dbReference>
<protein>
    <submittedName>
        <fullName evidence="1">Uncharacterized protein</fullName>
    </submittedName>
</protein>
<evidence type="ECO:0000313" key="2">
    <source>
        <dbReference type="Proteomes" id="UP000264605"/>
    </source>
</evidence>
<reference evidence="1 2" key="1">
    <citation type="submission" date="2018-08" db="EMBL/GenBank/DDBJ databases">
        <title>Draft genome sequence of Pseudoalteromonas donghaensis HJ51.</title>
        <authorList>
            <person name="Oh J."/>
            <person name="Roh D."/>
        </authorList>
    </citation>
    <scope>NUCLEOTIDE SEQUENCE [LARGE SCALE GENOMIC DNA]</scope>
    <source>
        <strain evidence="1 2">HJ51</strain>
        <plasmid evidence="1 2">unnamed2</plasmid>
    </source>
</reference>
<dbReference type="GeneID" id="99507914"/>
<proteinExistence type="predicted"/>
<dbReference type="RefSeq" id="WP_118845629.1">
    <property type="nucleotide sequence ID" value="NZ_CP032092.1"/>
</dbReference>
<dbReference type="KEGG" id="pdj:D0907_20790"/>
<dbReference type="AlphaFoldDB" id="A0AAD0S4S7"/>
<sequence>MIKVESEILNKSGKRENWREIAFFASDDETQFEVREYYGQQKISYMKETARLPFDCLGIARMNYSNMLRTRVIDGYEPIEQLKTKVPCLPFSNFKPPMYKCDFDVPFAEQLSKINDPVVIPVQQGKRAYIKLGQESINSIQAVDIKGNAFTLDKNIQEMLASKVAIGSFESGVLETYILDDGSVCLYDVIMLNGTEINSSYKDRQKSLKGMFGHKSGFTYPDTLEANTDLKSHPGRHFIVKDNSVSCLDSRTFVIPNFYSVKVLIEEKYSYRPGYYKVMFTTPEGYESIGDLYHPHEELYANTQIQIAFKKVENGKPVNFWFSPIQHKNKLNYDEDGTDIYQMAQLSEFWHGC</sequence>
<gene>
    <name evidence="1" type="ORF">D0907_20790</name>
</gene>
<organism evidence="1 2">
    <name type="scientific">Pseudoalteromonas lipolytica</name>
    <dbReference type="NCBI Taxonomy" id="570156"/>
    <lineage>
        <taxon>Bacteria</taxon>
        <taxon>Pseudomonadati</taxon>
        <taxon>Pseudomonadota</taxon>
        <taxon>Gammaproteobacteria</taxon>
        <taxon>Alteromonadales</taxon>
        <taxon>Pseudoalteromonadaceae</taxon>
        <taxon>Pseudoalteromonas</taxon>
    </lineage>
</organism>
<dbReference type="Proteomes" id="UP000264605">
    <property type="component" value="Plasmid unnamed2"/>
</dbReference>
<geneLocation type="plasmid" evidence="1 2">
    <name>unnamed2</name>
</geneLocation>
<accession>A0AAD0S4S7</accession>
<evidence type="ECO:0000313" key="1">
    <source>
        <dbReference type="EMBL" id="AXV67767.1"/>
    </source>
</evidence>
<name>A0AAD0S4S7_9GAMM</name>